<protein>
    <submittedName>
        <fullName evidence="1">Uncharacterized protein</fullName>
    </submittedName>
</protein>
<name>A0A645CX81_9ZZZZ</name>
<proteinExistence type="predicted"/>
<gene>
    <name evidence="1" type="ORF">SDC9_128572</name>
</gene>
<reference evidence="1" key="1">
    <citation type="submission" date="2019-08" db="EMBL/GenBank/DDBJ databases">
        <authorList>
            <person name="Kucharzyk K."/>
            <person name="Murdoch R.W."/>
            <person name="Higgins S."/>
            <person name="Loffler F."/>
        </authorList>
    </citation>
    <scope>NUCLEOTIDE SEQUENCE</scope>
</reference>
<comment type="caution">
    <text evidence="1">The sequence shown here is derived from an EMBL/GenBank/DDBJ whole genome shotgun (WGS) entry which is preliminary data.</text>
</comment>
<dbReference type="AlphaFoldDB" id="A0A645CX81"/>
<sequence length="70" mass="7866">MMLNYCDVNMYKFFGGVTRILGPDNLRTGMVKASWSSLVINKVYQEMAEHYGTAVSSQLVLRGTIPIDSF</sequence>
<accession>A0A645CX81</accession>
<evidence type="ECO:0000313" key="1">
    <source>
        <dbReference type="EMBL" id="MPM81519.1"/>
    </source>
</evidence>
<organism evidence="1">
    <name type="scientific">bioreactor metagenome</name>
    <dbReference type="NCBI Taxonomy" id="1076179"/>
    <lineage>
        <taxon>unclassified sequences</taxon>
        <taxon>metagenomes</taxon>
        <taxon>ecological metagenomes</taxon>
    </lineage>
</organism>
<dbReference type="EMBL" id="VSSQ01030843">
    <property type="protein sequence ID" value="MPM81519.1"/>
    <property type="molecule type" value="Genomic_DNA"/>
</dbReference>